<name>A0AAF0DNP3_9EURO</name>
<dbReference type="SFLD" id="SFLDG01162">
    <property type="entry name" value="I"/>
    <property type="match status" value="1"/>
</dbReference>
<evidence type="ECO:0000256" key="3">
    <source>
        <dbReference type="PIRSR" id="PIRSR000509-1"/>
    </source>
</evidence>
<keyword evidence="5" id="KW-1185">Reference proteome</keyword>
<dbReference type="AlphaFoldDB" id="A0AAF0DNP3"/>
<reference evidence="4" key="1">
    <citation type="submission" date="2023-03" db="EMBL/GenBank/DDBJ databases">
        <title>Emydomyces testavorans Genome Sequence.</title>
        <authorList>
            <person name="Hoyer L."/>
        </authorList>
    </citation>
    <scope>NUCLEOTIDE SEQUENCE</scope>
    <source>
        <strain evidence="4">16-2883</strain>
    </source>
</reference>
<feature type="binding site" evidence="3">
    <location>
        <position position="194"/>
    </location>
    <ligand>
        <name>dimethylallyl diphosphate</name>
        <dbReference type="ChEBI" id="CHEBI:57623"/>
    </ligand>
</feature>
<feature type="binding site" evidence="3">
    <location>
        <position position="91"/>
    </location>
    <ligand>
        <name>L-tryptophan</name>
        <dbReference type="ChEBI" id="CHEBI:57912"/>
    </ligand>
</feature>
<dbReference type="SFLD" id="SFLDS00036">
    <property type="entry name" value="Aromatic_Prenyltransferase"/>
    <property type="match status" value="1"/>
</dbReference>
<evidence type="ECO:0000313" key="5">
    <source>
        <dbReference type="Proteomes" id="UP001219355"/>
    </source>
</evidence>
<dbReference type="InterPro" id="IPR017795">
    <property type="entry name" value="ABBA_NscD-like"/>
</dbReference>
<evidence type="ECO:0000313" key="4">
    <source>
        <dbReference type="EMBL" id="WEW61698.1"/>
    </source>
</evidence>
<dbReference type="PIRSF" id="PIRSF000509">
    <property type="entry name" value="Trp_DMAT"/>
    <property type="match status" value="1"/>
</dbReference>
<proteinExistence type="inferred from homology"/>
<dbReference type="GO" id="GO:0016765">
    <property type="term" value="F:transferase activity, transferring alkyl or aryl (other than methyl) groups"/>
    <property type="evidence" value="ECO:0007669"/>
    <property type="project" value="InterPro"/>
</dbReference>
<dbReference type="Proteomes" id="UP001219355">
    <property type="component" value="Chromosome 5"/>
</dbReference>
<dbReference type="EMBL" id="CP120631">
    <property type="protein sequence ID" value="WEW61698.1"/>
    <property type="molecule type" value="Genomic_DNA"/>
</dbReference>
<dbReference type="PANTHER" id="PTHR40627:SF3">
    <property type="entry name" value="PRENYLTRANSFERASE ASQH2-RELATED"/>
    <property type="match status" value="1"/>
</dbReference>
<dbReference type="PANTHER" id="PTHR40627">
    <property type="entry name" value="INDOLE PRENYLTRANSFERASE TDIB-RELATED"/>
    <property type="match status" value="1"/>
</dbReference>
<feature type="binding site" evidence="3">
    <location>
        <position position="261"/>
    </location>
    <ligand>
        <name>dimethylallyl diphosphate</name>
        <dbReference type="ChEBI" id="CHEBI:57623"/>
    </ligand>
</feature>
<dbReference type="InterPro" id="IPR033964">
    <property type="entry name" value="ABBA"/>
</dbReference>
<protein>
    <submittedName>
        <fullName evidence="4">Uncharacterized protein</fullName>
    </submittedName>
</protein>
<keyword evidence="2" id="KW-0808">Transferase</keyword>
<evidence type="ECO:0000256" key="1">
    <source>
        <dbReference type="ARBA" id="ARBA00010209"/>
    </source>
</evidence>
<organism evidence="4 5">
    <name type="scientific">Emydomyces testavorans</name>
    <dbReference type="NCBI Taxonomy" id="2070801"/>
    <lineage>
        <taxon>Eukaryota</taxon>
        <taxon>Fungi</taxon>
        <taxon>Dikarya</taxon>
        <taxon>Ascomycota</taxon>
        <taxon>Pezizomycotina</taxon>
        <taxon>Eurotiomycetes</taxon>
        <taxon>Eurotiomycetidae</taxon>
        <taxon>Onygenales</taxon>
        <taxon>Nannizziopsiaceae</taxon>
        <taxon>Emydomyces</taxon>
    </lineage>
</organism>
<feature type="binding site" evidence="3">
    <location>
        <position position="192"/>
    </location>
    <ligand>
        <name>dimethylallyl diphosphate</name>
        <dbReference type="ChEBI" id="CHEBI:57623"/>
    </ligand>
</feature>
<feature type="binding site" evidence="3">
    <location>
        <position position="418"/>
    </location>
    <ligand>
        <name>dimethylallyl diphosphate</name>
        <dbReference type="ChEBI" id="CHEBI:57623"/>
    </ligand>
</feature>
<dbReference type="CDD" id="cd13929">
    <property type="entry name" value="PT-DMATS_CymD"/>
    <property type="match status" value="1"/>
</dbReference>
<sequence length="438" mass="49160">MTPVQGEEPSKPSPYEVISRVSDFESKDQETWWKDVAPLLNNVMASAHYDVHHQYQYLLFLRDVLIPALGPYPHSANAWKSTTTRSGIPVEISVNYRKDHNPTVRISIEPTTYLSGTERDPFNQLPAKELFNSLSRLGLRGYDAELFGRLVSDLTVTPSEVDLIRSKGIDVGAFKSQATPGFDLQNGDISVKGYVFPNVKQTVTGTSVDKLVFDSLHKLEKYLHCSQALSLLEGYLQESGTGGNIGFIAVDCIDPTQLRFKIYMAHPSVTLAKVEEAYTLGGRLSDSTTLKGLELLRDIWQLVGIEEGDRTLIPYFDDPKSKASQGIRPPLVWNYEFKPGHSQPVTKIYLPTHGENDLKVARGLSKFFDRIGSTELAESYVSNLQALYPEHDIGRMTALQSWVSYFYTEKTGVYTSVYYHSSCKYLWDIENGVVPDHA</sequence>
<dbReference type="Pfam" id="PF11991">
    <property type="entry name" value="Trp_DMAT"/>
    <property type="match status" value="1"/>
</dbReference>
<evidence type="ECO:0000256" key="2">
    <source>
        <dbReference type="ARBA" id="ARBA00022679"/>
    </source>
</evidence>
<gene>
    <name evidence="4" type="ORF">PRK78_007190</name>
</gene>
<feature type="binding site" evidence="3">
    <location>
        <position position="105"/>
    </location>
    <ligand>
        <name>dimethylallyl diphosphate</name>
        <dbReference type="ChEBI" id="CHEBI:57623"/>
    </ligand>
</feature>
<comment type="similarity">
    <text evidence="1">Belongs to the tryptophan dimethylallyltransferase family.</text>
</comment>
<dbReference type="NCBIfam" id="TIGR03429">
    <property type="entry name" value="arom_pren_DMATS"/>
    <property type="match status" value="1"/>
</dbReference>
<feature type="binding site" evidence="3">
    <location>
        <position position="263"/>
    </location>
    <ligand>
        <name>dimethylallyl diphosphate</name>
        <dbReference type="ChEBI" id="CHEBI:57623"/>
    </ligand>
</feature>
<feature type="binding site" evidence="3">
    <location>
        <position position="259"/>
    </location>
    <ligand>
        <name>dimethylallyl diphosphate</name>
        <dbReference type="ChEBI" id="CHEBI:57623"/>
    </ligand>
</feature>
<feature type="binding site" evidence="3">
    <location>
        <position position="349"/>
    </location>
    <ligand>
        <name>dimethylallyl diphosphate</name>
        <dbReference type="ChEBI" id="CHEBI:57623"/>
    </ligand>
</feature>
<dbReference type="GO" id="GO:0009820">
    <property type="term" value="P:alkaloid metabolic process"/>
    <property type="evidence" value="ECO:0007669"/>
    <property type="project" value="InterPro"/>
</dbReference>
<accession>A0AAF0DNP3</accession>
<dbReference type="InterPro" id="IPR012148">
    <property type="entry name" value="ABBA_DMATS-like"/>
</dbReference>